<comment type="caution">
    <text evidence="1">The sequence shown here is derived from an EMBL/GenBank/DDBJ whole genome shotgun (WGS) entry which is preliminary data.</text>
</comment>
<gene>
    <name evidence="1" type="ORF">LCGC14_0838090</name>
</gene>
<reference evidence="1" key="1">
    <citation type="journal article" date="2015" name="Nature">
        <title>Complex archaea that bridge the gap between prokaryotes and eukaryotes.</title>
        <authorList>
            <person name="Spang A."/>
            <person name="Saw J.H."/>
            <person name="Jorgensen S.L."/>
            <person name="Zaremba-Niedzwiedzka K."/>
            <person name="Martijn J."/>
            <person name="Lind A.E."/>
            <person name="van Eijk R."/>
            <person name="Schleper C."/>
            <person name="Guy L."/>
            <person name="Ettema T.J."/>
        </authorList>
    </citation>
    <scope>NUCLEOTIDE SEQUENCE</scope>
</reference>
<proteinExistence type="predicted"/>
<dbReference type="EMBL" id="LAZR01002440">
    <property type="protein sequence ID" value="KKN30036.1"/>
    <property type="molecule type" value="Genomic_DNA"/>
</dbReference>
<sequence>MLYAGRSVAQYSLTRVLKALVAITIKCSGLPQGQGIWGTIVTLLPIALLN</sequence>
<organism evidence="1">
    <name type="scientific">marine sediment metagenome</name>
    <dbReference type="NCBI Taxonomy" id="412755"/>
    <lineage>
        <taxon>unclassified sequences</taxon>
        <taxon>metagenomes</taxon>
        <taxon>ecological metagenomes</taxon>
    </lineage>
</organism>
<protein>
    <submittedName>
        <fullName evidence="1">Uncharacterized protein</fullName>
    </submittedName>
</protein>
<evidence type="ECO:0000313" key="1">
    <source>
        <dbReference type="EMBL" id="KKN30036.1"/>
    </source>
</evidence>
<name>A0A0F9RYM6_9ZZZZ</name>
<dbReference type="AlphaFoldDB" id="A0A0F9RYM6"/>
<accession>A0A0F9RYM6</accession>